<proteinExistence type="predicted"/>
<name>A0A1J5PIF9_9ZZZZ</name>
<protein>
    <submittedName>
        <fullName evidence="1">Uncharacterized protein</fullName>
    </submittedName>
</protein>
<comment type="caution">
    <text evidence="1">The sequence shown here is derived from an EMBL/GenBank/DDBJ whole genome shotgun (WGS) entry which is preliminary data.</text>
</comment>
<sequence>MTIQTTTTLPAVRKRSMLVRLSIDATTSISVGPNSTMASSPCLNPSWNVTDTPTTMKNQARMDRCCLVAAIFRSADAETTETTSSSNDNTSIGR</sequence>
<reference evidence="1" key="1">
    <citation type="submission" date="2016-10" db="EMBL/GenBank/DDBJ databases">
        <title>Sequence of Gallionella enrichment culture.</title>
        <authorList>
            <person name="Poehlein A."/>
            <person name="Muehling M."/>
            <person name="Daniel R."/>
        </authorList>
    </citation>
    <scope>NUCLEOTIDE SEQUENCE</scope>
</reference>
<dbReference type="EMBL" id="MLJW01009084">
    <property type="protein sequence ID" value="OIQ63349.1"/>
    <property type="molecule type" value="Genomic_DNA"/>
</dbReference>
<gene>
    <name evidence="1" type="ORF">GALL_551100</name>
</gene>
<organism evidence="1">
    <name type="scientific">mine drainage metagenome</name>
    <dbReference type="NCBI Taxonomy" id="410659"/>
    <lineage>
        <taxon>unclassified sequences</taxon>
        <taxon>metagenomes</taxon>
        <taxon>ecological metagenomes</taxon>
    </lineage>
</organism>
<evidence type="ECO:0000313" key="1">
    <source>
        <dbReference type="EMBL" id="OIQ63349.1"/>
    </source>
</evidence>
<accession>A0A1J5PIF9</accession>
<dbReference type="AlphaFoldDB" id="A0A1J5PIF9"/>